<gene>
    <name evidence="4" type="ORF">AQUCO_08300004v1</name>
</gene>
<keyword evidence="1" id="KW-0863">Zinc-finger</keyword>
<accession>A0A2G5C6X8</accession>
<keyword evidence="1" id="KW-0479">Metal-binding</keyword>
<dbReference type="PANTHER" id="PTHR47593:SF9">
    <property type="entry name" value="C2H2-TYPE DOMAIN-CONTAINING PROTEIN"/>
    <property type="match status" value="1"/>
</dbReference>
<dbReference type="Proteomes" id="UP000230069">
    <property type="component" value="Unassembled WGS sequence"/>
</dbReference>
<dbReference type="Gene3D" id="3.30.160.60">
    <property type="entry name" value="Classic Zinc Finger"/>
    <property type="match status" value="1"/>
</dbReference>
<dbReference type="GO" id="GO:0008270">
    <property type="term" value="F:zinc ion binding"/>
    <property type="evidence" value="ECO:0007669"/>
    <property type="project" value="UniProtKB-KW"/>
</dbReference>
<protein>
    <recommendedName>
        <fullName evidence="3">C2H2-type domain-containing protein</fullName>
    </recommendedName>
</protein>
<evidence type="ECO:0000313" key="4">
    <source>
        <dbReference type="EMBL" id="PIA27020.1"/>
    </source>
</evidence>
<keyword evidence="1" id="KW-0862">Zinc</keyword>
<dbReference type="InParanoid" id="A0A2G5C6X8"/>
<evidence type="ECO:0000259" key="3">
    <source>
        <dbReference type="PROSITE" id="PS50157"/>
    </source>
</evidence>
<dbReference type="SUPFAM" id="SSF57667">
    <property type="entry name" value="beta-beta-alpha zinc fingers"/>
    <property type="match status" value="1"/>
</dbReference>
<organism evidence="4 5">
    <name type="scientific">Aquilegia coerulea</name>
    <name type="common">Rocky mountain columbine</name>
    <dbReference type="NCBI Taxonomy" id="218851"/>
    <lineage>
        <taxon>Eukaryota</taxon>
        <taxon>Viridiplantae</taxon>
        <taxon>Streptophyta</taxon>
        <taxon>Embryophyta</taxon>
        <taxon>Tracheophyta</taxon>
        <taxon>Spermatophyta</taxon>
        <taxon>Magnoliopsida</taxon>
        <taxon>Ranunculales</taxon>
        <taxon>Ranunculaceae</taxon>
        <taxon>Thalictroideae</taxon>
        <taxon>Aquilegia</taxon>
    </lineage>
</organism>
<feature type="domain" description="C2H2-type" evidence="3">
    <location>
        <begin position="61"/>
        <end position="88"/>
    </location>
</feature>
<dbReference type="STRING" id="218851.A0A2G5C6X8"/>
<dbReference type="EMBL" id="KZ305100">
    <property type="protein sequence ID" value="PIA27020.1"/>
    <property type="molecule type" value="Genomic_DNA"/>
</dbReference>
<keyword evidence="5" id="KW-1185">Reference proteome</keyword>
<evidence type="ECO:0000256" key="2">
    <source>
        <dbReference type="SAM" id="MobiDB-lite"/>
    </source>
</evidence>
<dbReference type="InterPro" id="IPR053266">
    <property type="entry name" value="Zinc_finger_protein_7"/>
</dbReference>
<feature type="region of interest" description="Disordered" evidence="2">
    <location>
        <begin position="1"/>
        <end position="34"/>
    </location>
</feature>
<sequence>MNIFKRDEEENHKVGNSSSSKTNHEIENEDESGENDLGEWLKLSLGRNAAGSTKPKPKKIFTCNFCLRQFLSSQALGGHQNAHKREREVFTNYYSDKAQWMMSSADFNPLSARSLGVQTRSLVNPNREVPSMIAQFISDARPGFRPIACAIPFMHHQPRDMIWPGRFHAWPATPTESPLDKPNLDLNLKL</sequence>
<name>A0A2G5C6X8_AQUCA</name>
<feature type="compositionally biased region" description="Basic and acidic residues" evidence="2">
    <location>
        <begin position="1"/>
        <end position="13"/>
    </location>
</feature>
<dbReference type="PROSITE" id="PS50157">
    <property type="entry name" value="ZINC_FINGER_C2H2_2"/>
    <property type="match status" value="1"/>
</dbReference>
<dbReference type="AlphaFoldDB" id="A0A2G5C6X8"/>
<proteinExistence type="predicted"/>
<dbReference type="InterPro" id="IPR036236">
    <property type="entry name" value="Znf_C2H2_sf"/>
</dbReference>
<dbReference type="PANTHER" id="PTHR47593">
    <property type="entry name" value="ZINC FINGER PROTEIN 4-LIKE"/>
    <property type="match status" value="1"/>
</dbReference>
<dbReference type="PROSITE" id="PS00028">
    <property type="entry name" value="ZINC_FINGER_C2H2_1"/>
    <property type="match status" value="1"/>
</dbReference>
<reference evidence="4 5" key="1">
    <citation type="submission" date="2017-09" db="EMBL/GenBank/DDBJ databases">
        <title>WGS assembly of Aquilegia coerulea Goldsmith.</title>
        <authorList>
            <person name="Hodges S."/>
            <person name="Kramer E."/>
            <person name="Nordborg M."/>
            <person name="Tomkins J."/>
            <person name="Borevitz J."/>
            <person name="Derieg N."/>
            <person name="Yan J."/>
            <person name="Mihaltcheva S."/>
            <person name="Hayes R.D."/>
            <person name="Rokhsar D."/>
        </authorList>
    </citation>
    <scope>NUCLEOTIDE SEQUENCE [LARGE SCALE GENOMIC DNA]</scope>
    <source>
        <strain evidence="5">cv. Goldsmith</strain>
    </source>
</reference>
<evidence type="ECO:0000313" key="5">
    <source>
        <dbReference type="Proteomes" id="UP000230069"/>
    </source>
</evidence>
<dbReference type="InterPro" id="IPR013087">
    <property type="entry name" value="Znf_C2H2_type"/>
</dbReference>
<dbReference type="OrthoDB" id="1933825at2759"/>
<evidence type="ECO:0000256" key="1">
    <source>
        <dbReference type="PROSITE-ProRule" id="PRU00042"/>
    </source>
</evidence>